<evidence type="ECO:0000256" key="2">
    <source>
        <dbReference type="ARBA" id="ARBA00023125"/>
    </source>
</evidence>
<dbReference type="PANTHER" id="PTHR43280:SF28">
    <property type="entry name" value="HTH-TYPE TRANSCRIPTIONAL ACTIVATOR RHAS"/>
    <property type="match status" value="1"/>
</dbReference>
<evidence type="ECO:0000313" key="6">
    <source>
        <dbReference type="Proteomes" id="UP000488956"/>
    </source>
</evidence>
<dbReference type="Pfam" id="PF12833">
    <property type="entry name" value="HTH_18"/>
    <property type="match status" value="1"/>
</dbReference>
<dbReference type="PROSITE" id="PS01124">
    <property type="entry name" value="HTH_ARAC_FAMILY_2"/>
    <property type="match status" value="1"/>
</dbReference>
<evidence type="ECO:0000259" key="4">
    <source>
        <dbReference type="PROSITE" id="PS01124"/>
    </source>
</evidence>
<feature type="domain" description="HTH araC/xylS-type" evidence="4">
    <location>
        <begin position="195"/>
        <end position="293"/>
    </location>
</feature>
<dbReference type="InterPro" id="IPR009057">
    <property type="entry name" value="Homeodomain-like_sf"/>
</dbReference>
<organism evidence="5 6">
    <name type="scientific">Phytophthora fragariae</name>
    <dbReference type="NCBI Taxonomy" id="53985"/>
    <lineage>
        <taxon>Eukaryota</taxon>
        <taxon>Sar</taxon>
        <taxon>Stramenopiles</taxon>
        <taxon>Oomycota</taxon>
        <taxon>Peronosporomycetes</taxon>
        <taxon>Peronosporales</taxon>
        <taxon>Peronosporaceae</taxon>
        <taxon>Phytophthora</taxon>
    </lineage>
</organism>
<dbReference type="SMART" id="SM00342">
    <property type="entry name" value="HTH_ARAC"/>
    <property type="match status" value="1"/>
</dbReference>
<dbReference type="Proteomes" id="UP000488956">
    <property type="component" value="Unassembled WGS sequence"/>
</dbReference>
<keyword evidence="2" id="KW-0238">DNA-binding</keyword>
<dbReference type="Gene3D" id="2.60.120.10">
    <property type="entry name" value="Jelly Rolls"/>
    <property type="match status" value="1"/>
</dbReference>
<dbReference type="SUPFAM" id="SSF51182">
    <property type="entry name" value="RmlC-like cupins"/>
    <property type="match status" value="1"/>
</dbReference>
<protein>
    <recommendedName>
        <fullName evidence="4">HTH araC/xylS-type domain-containing protein</fullName>
    </recommendedName>
</protein>
<dbReference type="PRINTS" id="PR00032">
    <property type="entry name" value="HTHARAC"/>
</dbReference>
<comment type="caution">
    <text evidence="5">The sequence shown here is derived from an EMBL/GenBank/DDBJ whole genome shotgun (WGS) entry which is preliminary data.</text>
</comment>
<dbReference type="Gene3D" id="1.10.10.60">
    <property type="entry name" value="Homeodomain-like"/>
    <property type="match status" value="2"/>
</dbReference>
<gene>
    <name evidence="5" type="ORF">PF010_g24272</name>
</gene>
<dbReference type="EMBL" id="QXFX01002591">
    <property type="protein sequence ID" value="KAE9075507.1"/>
    <property type="molecule type" value="Genomic_DNA"/>
</dbReference>
<sequence>MVQTPIDVTTWNLFDEDALPFFFNRVNESFRLQLHQHDFMELAYIDEGSGFHYVEEDVMQVAKNDLFILPIGVSHVFRPKSSQPNHPLVVYNCIFKPERLAEEFAAFPGIASLSSALQLLQIKPGSSAAWHRLRDHDGQIGAWFQLAYREYTQRKPGFIIRLYSLFLELAVLLERHLQGAGKTDDLQREANDSLDAAVQYIDLHYTEPITAGHLAEACRMSERHFHRLFKSRLSCTFTSYVQNKRIEKSCGLLAHTRLSVQEIVQQVGYQDMKYFLSIFKKKTGFTPRDYRRLNTF</sequence>
<name>A0A6G0K3R2_9STRA</name>
<dbReference type="Pfam" id="PF02311">
    <property type="entry name" value="AraC_binding"/>
    <property type="match status" value="1"/>
</dbReference>
<dbReference type="InterPro" id="IPR018060">
    <property type="entry name" value="HTH_AraC"/>
</dbReference>
<evidence type="ECO:0000256" key="3">
    <source>
        <dbReference type="ARBA" id="ARBA00023163"/>
    </source>
</evidence>
<dbReference type="InterPro" id="IPR003313">
    <property type="entry name" value="AraC-bd"/>
</dbReference>
<keyword evidence="3" id="KW-0804">Transcription</keyword>
<dbReference type="GO" id="GO:0043565">
    <property type="term" value="F:sequence-specific DNA binding"/>
    <property type="evidence" value="ECO:0007669"/>
    <property type="project" value="InterPro"/>
</dbReference>
<evidence type="ECO:0000313" key="5">
    <source>
        <dbReference type="EMBL" id="KAE9075507.1"/>
    </source>
</evidence>
<evidence type="ECO:0000256" key="1">
    <source>
        <dbReference type="ARBA" id="ARBA00023015"/>
    </source>
</evidence>
<keyword evidence="1" id="KW-0805">Transcription regulation</keyword>
<reference evidence="5 6" key="1">
    <citation type="submission" date="2018-09" db="EMBL/GenBank/DDBJ databases">
        <title>Genomic investigation of the strawberry pathogen Phytophthora fragariae indicates pathogenicity is determined by transcriptional variation in three key races.</title>
        <authorList>
            <person name="Adams T.M."/>
            <person name="Armitage A.D."/>
            <person name="Sobczyk M.K."/>
            <person name="Bates H.J."/>
            <person name="Dunwell J.M."/>
            <person name="Nellist C.F."/>
            <person name="Harrison R.J."/>
        </authorList>
    </citation>
    <scope>NUCLEOTIDE SEQUENCE [LARGE SCALE GENOMIC DNA]</scope>
    <source>
        <strain evidence="5 6">ONT-3</strain>
    </source>
</reference>
<dbReference type="AlphaFoldDB" id="A0A6G0K3R2"/>
<dbReference type="InterPro" id="IPR011051">
    <property type="entry name" value="RmlC_Cupin_sf"/>
</dbReference>
<dbReference type="PANTHER" id="PTHR43280">
    <property type="entry name" value="ARAC-FAMILY TRANSCRIPTIONAL REGULATOR"/>
    <property type="match status" value="1"/>
</dbReference>
<proteinExistence type="predicted"/>
<dbReference type="GO" id="GO:0003700">
    <property type="term" value="F:DNA-binding transcription factor activity"/>
    <property type="evidence" value="ECO:0007669"/>
    <property type="project" value="InterPro"/>
</dbReference>
<dbReference type="SUPFAM" id="SSF46689">
    <property type="entry name" value="Homeodomain-like"/>
    <property type="match status" value="2"/>
</dbReference>
<dbReference type="InterPro" id="IPR020449">
    <property type="entry name" value="Tscrpt_reg_AraC-type_HTH"/>
</dbReference>
<accession>A0A6G0K3R2</accession>
<dbReference type="InterPro" id="IPR014710">
    <property type="entry name" value="RmlC-like_jellyroll"/>
</dbReference>